<keyword evidence="2" id="KW-0732">Signal</keyword>
<evidence type="ECO:0000313" key="4">
    <source>
        <dbReference type="EMBL" id="PSR54824.1"/>
    </source>
</evidence>
<dbReference type="CDD" id="cd10918">
    <property type="entry name" value="CE4_NodB_like_5s_6s"/>
    <property type="match status" value="1"/>
</dbReference>
<sequence>MLKRFVLLTVIVSIVIACNRKEEIIGKTEITKWQYGKKAAVSLTYDDGSTNQFAKALPIMNQLGFPATFFIITGQIPGSQYQGRFIGRSVKEIIAETATQPTNKENFFERASAVGFLGYQGTIDYHTQAGALVDAGKPEEAYKVMDEVYKKVRAGAFKPGYLANKEVAEARGVTWDKIRSYAAQGHEFASHTVTHPRLAALDEPNLLYELEKSKEDILKQLGPKYTFSAEGPYGTENERVVEYAKKIYPALRNRMPEPFLAEINRSSDEQPGNFKKEYVQWQRGATTKTPLPLMKSWVDTVAAHDNNWLVLVIHGVEGIGWEALPATLLDEYFRYMKAREDKLWVATFADVTKYMRQRMNAKVQGQQKENVIIVNLTHSLDKNLYDLPLTLKTYVPTDWKTIKVKQGTKEKEVQPEKDDKGTFVFYQALPNTNPAELSNAL</sequence>
<reference evidence="4 5" key="1">
    <citation type="submission" date="2018-03" db="EMBL/GenBank/DDBJ databases">
        <title>Adhaeribacter sp. HMF7605 Genome sequencing and assembly.</title>
        <authorList>
            <person name="Kang H."/>
            <person name="Kang J."/>
            <person name="Cha I."/>
            <person name="Kim H."/>
            <person name="Joh K."/>
        </authorList>
    </citation>
    <scope>NUCLEOTIDE SEQUENCE [LARGE SCALE GENOMIC DNA]</scope>
    <source>
        <strain evidence="4 5">HMF7605</strain>
    </source>
</reference>
<dbReference type="InterPro" id="IPR011330">
    <property type="entry name" value="Glyco_hydro/deAcase_b/a-brl"/>
</dbReference>
<dbReference type="GO" id="GO:0005576">
    <property type="term" value="C:extracellular region"/>
    <property type="evidence" value="ECO:0007669"/>
    <property type="project" value="UniProtKB-SubCell"/>
</dbReference>
<dbReference type="Proteomes" id="UP000240357">
    <property type="component" value="Unassembled WGS sequence"/>
</dbReference>
<dbReference type="Gene3D" id="3.20.20.370">
    <property type="entry name" value="Glycoside hydrolase/deacetylase"/>
    <property type="match status" value="1"/>
</dbReference>
<name>A0A2T2YH41_9BACT</name>
<organism evidence="4 5">
    <name type="scientific">Adhaeribacter arboris</name>
    <dbReference type="NCBI Taxonomy" id="2072846"/>
    <lineage>
        <taxon>Bacteria</taxon>
        <taxon>Pseudomonadati</taxon>
        <taxon>Bacteroidota</taxon>
        <taxon>Cytophagia</taxon>
        <taxon>Cytophagales</taxon>
        <taxon>Hymenobacteraceae</taxon>
        <taxon>Adhaeribacter</taxon>
    </lineage>
</organism>
<dbReference type="RefSeq" id="WP_106930857.1">
    <property type="nucleotide sequence ID" value="NZ_PYFT01000001.1"/>
</dbReference>
<dbReference type="InterPro" id="IPR051398">
    <property type="entry name" value="Polysacch_Deacetylase"/>
</dbReference>
<dbReference type="InterPro" id="IPR002509">
    <property type="entry name" value="NODB_dom"/>
</dbReference>
<evidence type="ECO:0000259" key="3">
    <source>
        <dbReference type="PROSITE" id="PS51677"/>
    </source>
</evidence>
<keyword evidence="5" id="KW-1185">Reference proteome</keyword>
<dbReference type="GO" id="GO:0005975">
    <property type="term" value="P:carbohydrate metabolic process"/>
    <property type="evidence" value="ECO:0007669"/>
    <property type="project" value="InterPro"/>
</dbReference>
<dbReference type="PROSITE" id="PS51257">
    <property type="entry name" value="PROKAR_LIPOPROTEIN"/>
    <property type="match status" value="1"/>
</dbReference>
<dbReference type="Pfam" id="PF01522">
    <property type="entry name" value="Polysacc_deac_1"/>
    <property type="match status" value="2"/>
</dbReference>
<comment type="subcellular location">
    <subcellularLocation>
        <location evidence="1">Secreted</location>
    </subcellularLocation>
</comment>
<dbReference type="EMBL" id="PYFT01000001">
    <property type="protein sequence ID" value="PSR54824.1"/>
    <property type="molecule type" value="Genomic_DNA"/>
</dbReference>
<dbReference type="SUPFAM" id="SSF88713">
    <property type="entry name" value="Glycoside hydrolase/deacetylase"/>
    <property type="match status" value="1"/>
</dbReference>
<protein>
    <submittedName>
        <fullName evidence="4">Polysaccharide deacetylase</fullName>
    </submittedName>
</protein>
<gene>
    <name evidence="4" type="ORF">AHMF7605_15590</name>
</gene>
<dbReference type="PROSITE" id="PS51677">
    <property type="entry name" value="NODB"/>
    <property type="match status" value="1"/>
</dbReference>
<dbReference type="PANTHER" id="PTHR34216">
    <property type="match status" value="1"/>
</dbReference>
<evidence type="ECO:0000313" key="5">
    <source>
        <dbReference type="Proteomes" id="UP000240357"/>
    </source>
</evidence>
<dbReference type="OrthoDB" id="9778320at2"/>
<accession>A0A2T2YH41</accession>
<dbReference type="AlphaFoldDB" id="A0A2T2YH41"/>
<evidence type="ECO:0000256" key="1">
    <source>
        <dbReference type="ARBA" id="ARBA00004613"/>
    </source>
</evidence>
<evidence type="ECO:0000256" key="2">
    <source>
        <dbReference type="ARBA" id="ARBA00022729"/>
    </source>
</evidence>
<dbReference type="PANTHER" id="PTHR34216:SF3">
    <property type="entry name" value="POLY-BETA-1,6-N-ACETYL-D-GLUCOSAMINE N-DEACETYLASE"/>
    <property type="match status" value="1"/>
</dbReference>
<dbReference type="GO" id="GO:0016810">
    <property type="term" value="F:hydrolase activity, acting on carbon-nitrogen (but not peptide) bonds"/>
    <property type="evidence" value="ECO:0007669"/>
    <property type="project" value="InterPro"/>
</dbReference>
<feature type="domain" description="NodB homology" evidence="3">
    <location>
        <begin position="39"/>
        <end position="319"/>
    </location>
</feature>
<proteinExistence type="predicted"/>
<comment type="caution">
    <text evidence="4">The sequence shown here is derived from an EMBL/GenBank/DDBJ whole genome shotgun (WGS) entry which is preliminary data.</text>
</comment>